<dbReference type="Pfam" id="PF00106">
    <property type="entry name" value="adh_short"/>
    <property type="match status" value="1"/>
</dbReference>
<dbReference type="Proteomes" id="UP001295684">
    <property type="component" value="Unassembled WGS sequence"/>
</dbReference>
<protein>
    <submittedName>
        <fullName evidence="2">Uncharacterized protein</fullName>
    </submittedName>
</protein>
<dbReference type="GO" id="GO:0005789">
    <property type="term" value="C:endoplasmic reticulum membrane"/>
    <property type="evidence" value="ECO:0007669"/>
    <property type="project" value="TreeGrafter"/>
</dbReference>
<dbReference type="AlphaFoldDB" id="A0AAD2D0M0"/>
<reference evidence="2" key="1">
    <citation type="submission" date="2023-07" db="EMBL/GenBank/DDBJ databases">
        <authorList>
            <consortium name="AG Swart"/>
            <person name="Singh M."/>
            <person name="Singh A."/>
            <person name="Seah K."/>
            <person name="Emmerich C."/>
        </authorList>
    </citation>
    <scope>NUCLEOTIDE SEQUENCE</scope>
    <source>
        <strain evidence="2">DP1</strain>
    </source>
</reference>
<organism evidence="2 3">
    <name type="scientific">Euplotes crassus</name>
    <dbReference type="NCBI Taxonomy" id="5936"/>
    <lineage>
        <taxon>Eukaryota</taxon>
        <taxon>Sar</taxon>
        <taxon>Alveolata</taxon>
        <taxon>Ciliophora</taxon>
        <taxon>Intramacronucleata</taxon>
        <taxon>Spirotrichea</taxon>
        <taxon>Hypotrichia</taxon>
        <taxon>Euplotida</taxon>
        <taxon>Euplotidae</taxon>
        <taxon>Moneuplotes</taxon>
    </lineage>
</organism>
<dbReference type="PRINTS" id="PR00081">
    <property type="entry name" value="GDHRDH"/>
</dbReference>
<keyword evidence="1" id="KW-1133">Transmembrane helix</keyword>
<dbReference type="PANTHER" id="PTHR43550:SF3">
    <property type="entry name" value="3-KETODIHYDROSPHINGOSINE REDUCTASE"/>
    <property type="match status" value="1"/>
</dbReference>
<comment type="caution">
    <text evidence="2">The sequence shown here is derived from an EMBL/GenBank/DDBJ whole genome shotgun (WGS) entry which is preliminary data.</text>
</comment>
<proteinExistence type="predicted"/>
<dbReference type="SUPFAM" id="SSF51735">
    <property type="entry name" value="NAD(P)-binding Rossmann-fold domains"/>
    <property type="match status" value="1"/>
</dbReference>
<accession>A0AAD2D0M0</accession>
<dbReference type="PANTHER" id="PTHR43550">
    <property type="entry name" value="3-KETODIHYDROSPHINGOSINE REDUCTASE"/>
    <property type="match status" value="1"/>
</dbReference>
<feature type="transmembrane region" description="Helical" evidence="1">
    <location>
        <begin position="116"/>
        <end position="134"/>
    </location>
</feature>
<sequence length="268" mass="29957">MLYAKGAKVTIVARTEAKLKKAAETISKEGKGQVQYFCFDLSNPDVNKVEELFTQAEDKFGNVEYLFCNAGSSLPTMFLEADLDYYESQMKTNYLNYVKTSQTMAKRMAQRRSGTIVYVSSILGALTCVGYSAYSPSKHAIKALADVVRIELAPYNVNVHLFLPGSILTPGYYEENKMKPEVSKRVEGTADFLEPDKCAHILLNGMERGNYLITTEMLFELTNPASIGSCDRSNVLLNLALAPLSVLTNYFINYVNHSEMAKEKLKKE</sequence>
<evidence type="ECO:0000313" key="3">
    <source>
        <dbReference type="Proteomes" id="UP001295684"/>
    </source>
</evidence>
<gene>
    <name evidence="2" type="ORF">ECRASSUSDP1_LOCUS17378</name>
</gene>
<keyword evidence="1" id="KW-0812">Transmembrane</keyword>
<dbReference type="InterPro" id="IPR036291">
    <property type="entry name" value="NAD(P)-bd_dom_sf"/>
</dbReference>
<dbReference type="GO" id="GO:0047560">
    <property type="term" value="F:3-dehydrosphinganine reductase activity"/>
    <property type="evidence" value="ECO:0007669"/>
    <property type="project" value="TreeGrafter"/>
</dbReference>
<dbReference type="GO" id="GO:0006666">
    <property type="term" value="P:3-keto-sphinganine metabolic process"/>
    <property type="evidence" value="ECO:0007669"/>
    <property type="project" value="TreeGrafter"/>
</dbReference>
<dbReference type="InterPro" id="IPR002347">
    <property type="entry name" value="SDR_fam"/>
</dbReference>
<evidence type="ECO:0000256" key="1">
    <source>
        <dbReference type="SAM" id="Phobius"/>
    </source>
</evidence>
<evidence type="ECO:0000313" key="2">
    <source>
        <dbReference type="EMBL" id="CAI2376010.1"/>
    </source>
</evidence>
<dbReference type="EMBL" id="CAMPGE010017539">
    <property type="protein sequence ID" value="CAI2376010.1"/>
    <property type="molecule type" value="Genomic_DNA"/>
</dbReference>
<name>A0AAD2D0M0_EUPCR</name>
<dbReference type="Gene3D" id="3.40.50.720">
    <property type="entry name" value="NAD(P)-binding Rossmann-like Domain"/>
    <property type="match status" value="1"/>
</dbReference>
<keyword evidence="1" id="KW-0472">Membrane</keyword>
<keyword evidence="3" id="KW-1185">Reference proteome</keyword>
<dbReference type="GO" id="GO:0030148">
    <property type="term" value="P:sphingolipid biosynthetic process"/>
    <property type="evidence" value="ECO:0007669"/>
    <property type="project" value="TreeGrafter"/>
</dbReference>